<dbReference type="Gene3D" id="3.10.120.10">
    <property type="entry name" value="Cytochrome b5-like heme/steroid binding domain"/>
    <property type="match status" value="1"/>
</dbReference>
<organism evidence="9 10">
    <name type="scientific">Neonectria ditissima</name>
    <dbReference type="NCBI Taxonomy" id="78410"/>
    <lineage>
        <taxon>Eukaryota</taxon>
        <taxon>Fungi</taxon>
        <taxon>Dikarya</taxon>
        <taxon>Ascomycota</taxon>
        <taxon>Pezizomycotina</taxon>
        <taxon>Sordariomycetes</taxon>
        <taxon>Hypocreomycetidae</taxon>
        <taxon>Hypocreales</taxon>
        <taxon>Nectriaceae</taxon>
        <taxon>Neonectria</taxon>
    </lineage>
</organism>
<evidence type="ECO:0000313" key="10">
    <source>
        <dbReference type="Proteomes" id="UP000050424"/>
    </source>
</evidence>
<dbReference type="PANTHER" id="PTHR35391:SF7">
    <property type="entry name" value="C2H2-TYPE DOMAIN-CONTAINING PROTEIN"/>
    <property type="match status" value="1"/>
</dbReference>
<keyword evidence="5" id="KW-0408">Iron</keyword>
<proteinExistence type="predicted"/>
<dbReference type="OrthoDB" id="3045089at2759"/>
<evidence type="ECO:0000256" key="7">
    <source>
        <dbReference type="SAM" id="MobiDB-lite"/>
    </source>
</evidence>
<feature type="domain" description="Cytochrome b5 heme-binding" evidence="8">
    <location>
        <begin position="451"/>
        <end position="527"/>
    </location>
</feature>
<evidence type="ECO:0000256" key="2">
    <source>
        <dbReference type="ARBA" id="ARBA00022617"/>
    </source>
</evidence>
<evidence type="ECO:0000256" key="4">
    <source>
        <dbReference type="ARBA" id="ARBA00022723"/>
    </source>
</evidence>
<dbReference type="InterPro" id="IPR036400">
    <property type="entry name" value="Cyt_B5-like_heme/steroid_sf"/>
</dbReference>
<feature type="region of interest" description="Disordered" evidence="7">
    <location>
        <begin position="204"/>
        <end position="248"/>
    </location>
</feature>
<keyword evidence="10" id="KW-1185">Reference proteome</keyword>
<evidence type="ECO:0000256" key="6">
    <source>
        <dbReference type="ARBA" id="ARBA00023136"/>
    </source>
</evidence>
<keyword evidence="6" id="KW-0472">Membrane</keyword>
<dbReference type="PROSITE" id="PS50255">
    <property type="entry name" value="CYTOCHROME_B5_2"/>
    <property type="match status" value="1"/>
</dbReference>
<keyword evidence="4" id="KW-0479">Metal-binding</keyword>
<dbReference type="GO" id="GO:0016020">
    <property type="term" value="C:membrane"/>
    <property type="evidence" value="ECO:0007669"/>
    <property type="project" value="UniProtKB-SubCell"/>
</dbReference>
<accession>A0A0N8H7D8</accession>
<dbReference type="SUPFAM" id="SSF55856">
    <property type="entry name" value="Cytochrome b5-like heme/steroid binding domain"/>
    <property type="match status" value="1"/>
</dbReference>
<protein>
    <recommendedName>
        <fullName evidence="8">Cytochrome b5 heme-binding domain-containing protein</fullName>
    </recommendedName>
</protein>
<comment type="caution">
    <text evidence="9">The sequence shown here is derived from an EMBL/GenBank/DDBJ whole genome shotgun (WGS) entry which is preliminary data.</text>
</comment>
<dbReference type="GO" id="GO:0046872">
    <property type="term" value="F:metal ion binding"/>
    <property type="evidence" value="ECO:0007669"/>
    <property type="project" value="UniProtKB-KW"/>
</dbReference>
<dbReference type="Pfam" id="PF00173">
    <property type="entry name" value="Cyt-b5"/>
    <property type="match status" value="1"/>
</dbReference>
<dbReference type="InterPro" id="IPR001199">
    <property type="entry name" value="Cyt_B5-like_heme/steroid-bd"/>
</dbReference>
<feature type="compositionally biased region" description="Basic and acidic residues" evidence="7">
    <location>
        <begin position="236"/>
        <end position="248"/>
    </location>
</feature>
<evidence type="ECO:0000259" key="8">
    <source>
        <dbReference type="PROSITE" id="PS50255"/>
    </source>
</evidence>
<reference evidence="9 10" key="1">
    <citation type="submission" date="2015-09" db="EMBL/GenBank/DDBJ databases">
        <title>Draft genome of a European isolate of the apple canker pathogen Neonectria ditissima.</title>
        <authorList>
            <person name="Gomez-Cortecero A."/>
            <person name="Harrison R.J."/>
            <person name="Armitage A.D."/>
        </authorList>
    </citation>
    <scope>NUCLEOTIDE SEQUENCE [LARGE SCALE GENOMIC DNA]</scope>
    <source>
        <strain evidence="9 10">R09/05</strain>
    </source>
</reference>
<dbReference type="PRINTS" id="PR00363">
    <property type="entry name" value="CYTOCHROMEB5"/>
</dbReference>
<dbReference type="SMART" id="SM01117">
    <property type="entry name" value="Cyt-b5"/>
    <property type="match status" value="1"/>
</dbReference>
<comment type="subcellular location">
    <subcellularLocation>
        <location evidence="1">Membrane</location>
    </subcellularLocation>
</comment>
<dbReference type="EMBL" id="LKCW01000064">
    <property type="protein sequence ID" value="KPM41492.1"/>
    <property type="molecule type" value="Genomic_DNA"/>
</dbReference>
<name>A0A0N8H7D8_9HYPO</name>
<dbReference type="AlphaFoldDB" id="A0A0N8H7D8"/>
<evidence type="ECO:0000256" key="5">
    <source>
        <dbReference type="ARBA" id="ARBA00023004"/>
    </source>
</evidence>
<dbReference type="FunFam" id="3.10.120.10:FF:000002">
    <property type="entry name" value="Cytochrome b5 type B"/>
    <property type="match status" value="1"/>
</dbReference>
<dbReference type="InterPro" id="IPR058925">
    <property type="entry name" value="zf-C2H2_AcuF"/>
</dbReference>
<keyword evidence="2" id="KW-0349">Heme</keyword>
<dbReference type="Proteomes" id="UP000050424">
    <property type="component" value="Unassembled WGS sequence"/>
</dbReference>
<dbReference type="SMART" id="SM00355">
    <property type="entry name" value="ZnF_C2H2"/>
    <property type="match status" value="3"/>
</dbReference>
<gene>
    <name evidence="9" type="ORF">AK830_g5087</name>
</gene>
<keyword evidence="3" id="KW-0812">Transmembrane</keyword>
<dbReference type="PANTHER" id="PTHR35391">
    <property type="entry name" value="C2H2-TYPE DOMAIN-CONTAINING PROTEIN-RELATED"/>
    <property type="match status" value="1"/>
</dbReference>
<sequence>MAFTNTISTLSLQCSTVLDSLFRCAQEGDEKAYQDSVEDDRGRYRVWAANLGALQAPKSSKSLDYRLRDALQMRDSVISGLHRLSSVGERAVGIISATQPNRVAFDNHLEAEEATGPATELEDLLRSIHSSVNHLYGLSVLIRRQRPRGRLPNLEKFTSFEASPDISNVTDKFPKAKDTPWLARRLGNAITRRRQIIQYRQDHRQRLAAQVPDDPAEAPGADTSETVATSFEEGDAGERESISGPSRERHSIFTSATSYLSAYDENGEMGRRIADLSEMVLDGVRLGYDRAFECPVCRVIQNVANRSEWKKHVFSDLQPYVCTFEDCLPDIFSSRSEWFQHELDTHRRKWHCSICSKPGSIFESAKALERHFDTAHAGEITANQMHVMLQACERPLKYFDASSCPLCNDWKPRVQGIENTKEFGRHLARHLQQIALEALPLSIEGLELITDNELTRANVQKHNKLNDLYIIVHDRVYDVTQWADQHPGGEEVLLDVAGDDATEAFEDAIHSDEAREMMEEFLIGKIAEPAQSVRVDRVKRPFSLR</sequence>
<evidence type="ECO:0000313" key="9">
    <source>
        <dbReference type="EMBL" id="KPM41492.1"/>
    </source>
</evidence>
<evidence type="ECO:0000256" key="3">
    <source>
        <dbReference type="ARBA" id="ARBA00022692"/>
    </source>
</evidence>
<dbReference type="InterPro" id="IPR013087">
    <property type="entry name" value="Znf_C2H2_type"/>
</dbReference>
<evidence type="ECO:0000256" key="1">
    <source>
        <dbReference type="ARBA" id="ARBA00004370"/>
    </source>
</evidence>
<dbReference type="Pfam" id="PF26082">
    <property type="entry name" value="zf-C2H2_AcuF"/>
    <property type="match status" value="1"/>
</dbReference>
<dbReference type="STRING" id="78410.A0A0N8H7D8"/>